<protein>
    <submittedName>
        <fullName evidence="1">Uncharacterized protein</fullName>
    </submittedName>
</protein>
<proteinExistence type="predicted"/>
<organism evidence="1">
    <name type="scientific">Phage sp. ctGns7</name>
    <dbReference type="NCBI Taxonomy" id="2828003"/>
    <lineage>
        <taxon>Viruses</taxon>
    </lineage>
</organism>
<name>A0A8S5S9M7_9VIRU</name>
<reference evidence="1" key="1">
    <citation type="journal article" date="2021" name="Proc. Natl. Acad. Sci. U.S.A.">
        <title>A Catalog of Tens of Thousands of Viruses from Human Metagenomes Reveals Hidden Associations with Chronic Diseases.</title>
        <authorList>
            <person name="Tisza M.J."/>
            <person name="Buck C.B."/>
        </authorList>
    </citation>
    <scope>NUCLEOTIDE SEQUENCE</scope>
    <source>
        <strain evidence="1">CtGns7</strain>
    </source>
</reference>
<dbReference type="EMBL" id="BK032555">
    <property type="protein sequence ID" value="DAF47523.1"/>
    <property type="molecule type" value="Genomic_DNA"/>
</dbReference>
<sequence length="58" mass="7007">MRKYKRKIAHYKMEREGIKHINKTVRKRNGEVIPSFFSQFWKTYVTKPLAPKVSLRKG</sequence>
<evidence type="ECO:0000313" key="1">
    <source>
        <dbReference type="EMBL" id="DAF47523.1"/>
    </source>
</evidence>
<accession>A0A8S5S9M7</accession>